<proteinExistence type="predicted"/>
<evidence type="ECO:0000313" key="3">
    <source>
        <dbReference type="WBParaSite" id="scf7180000423328.g10714"/>
    </source>
</evidence>
<dbReference type="WBParaSite" id="scf7180000423328.g10714">
    <property type="protein sequence ID" value="scf7180000423328.g10714"/>
    <property type="gene ID" value="scf7180000423328.g10714"/>
</dbReference>
<sequence>MSRRQNAKIFQSCEDPLSSSRSSLMGSPHSPLSISSHNCFNNGSTVLFGFVTCQSTSSSPINASLYSFWKKFALESDRALNSEIYFLRCVDSER</sequence>
<feature type="compositionally biased region" description="Low complexity" evidence="1">
    <location>
        <begin position="12"/>
        <end position="31"/>
    </location>
</feature>
<keyword evidence="2" id="KW-1185">Reference proteome</keyword>
<protein>
    <submittedName>
        <fullName evidence="3">Uncharacterized protein</fullName>
    </submittedName>
</protein>
<organism evidence="2 3">
    <name type="scientific">Meloidogyne floridensis</name>
    <dbReference type="NCBI Taxonomy" id="298350"/>
    <lineage>
        <taxon>Eukaryota</taxon>
        <taxon>Metazoa</taxon>
        <taxon>Ecdysozoa</taxon>
        <taxon>Nematoda</taxon>
        <taxon>Chromadorea</taxon>
        <taxon>Rhabditida</taxon>
        <taxon>Tylenchina</taxon>
        <taxon>Tylenchomorpha</taxon>
        <taxon>Tylenchoidea</taxon>
        <taxon>Meloidogynidae</taxon>
        <taxon>Meloidogyninae</taxon>
        <taxon>Meloidogyne</taxon>
    </lineage>
</organism>
<evidence type="ECO:0000313" key="2">
    <source>
        <dbReference type="Proteomes" id="UP000887560"/>
    </source>
</evidence>
<name>A0A915P829_9BILA</name>
<dbReference type="AlphaFoldDB" id="A0A915P829"/>
<feature type="region of interest" description="Disordered" evidence="1">
    <location>
        <begin position="1"/>
        <end position="31"/>
    </location>
</feature>
<accession>A0A915P829</accession>
<dbReference type="Proteomes" id="UP000887560">
    <property type="component" value="Unplaced"/>
</dbReference>
<reference evidence="3" key="1">
    <citation type="submission" date="2022-11" db="UniProtKB">
        <authorList>
            <consortium name="WormBaseParasite"/>
        </authorList>
    </citation>
    <scope>IDENTIFICATION</scope>
</reference>
<evidence type="ECO:0000256" key="1">
    <source>
        <dbReference type="SAM" id="MobiDB-lite"/>
    </source>
</evidence>